<organism evidence="1 2">
    <name type="scientific">Actinophytocola glycyrrhizae</name>
    <dbReference type="NCBI Taxonomy" id="2044873"/>
    <lineage>
        <taxon>Bacteria</taxon>
        <taxon>Bacillati</taxon>
        <taxon>Actinomycetota</taxon>
        <taxon>Actinomycetes</taxon>
        <taxon>Pseudonocardiales</taxon>
        <taxon>Pseudonocardiaceae</taxon>
    </lineage>
</organism>
<proteinExistence type="predicted"/>
<dbReference type="RefSeq" id="WP_378061304.1">
    <property type="nucleotide sequence ID" value="NZ_JBHSIS010000024.1"/>
</dbReference>
<reference evidence="2" key="1">
    <citation type="journal article" date="2019" name="Int. J. Syst. Evol. Microbiol.">
        <title>The Global Catalogue of Microorganisms (GCM) 10K type strain sequencing project: providing services to taxonomists for standard genome sequencing and annotation.</title>
        <authorList>
            <consortium name="The Broad Institute Genomics Platform"/>
            <consortium name="The Broad Institute Genome Sequencing Center for Infectious Disease"/>
            <person name="Wu L."/>
            <person name="Ma J."/>
        </authorList>
    </citation>
    <scope>NUCLEOTIDE SEQUENCE [LARGE SCALE GENOMIC DNA]</scope>
    <source>
        <strain evidence="2">ZS-22-S1</strain>
    </source>
</reference>
<sequence length="187" mass="19791">MDTGTDVAAMFATAWNAVNDDRATAVDFWPCCRVLADANLLVAQETNLTAVSIGPFRFAASGDNRPIIDFVEVLVPSLIASAATGQAVSGAVSGVLTAACATFVKLCRQGVCFGRSETDRLRWAVLMMVRNANIHDVRPSEEAVVREFADRATGTAVPDAIGWLLGTARGRPPLLIRQDDGGLLATV</sequence>
<keyword evidence="2" id="KW-1185">Reference proteome</keyword>
<dbReference type="Proteomes" id="UP001595859">
    <property type="component" value="Unassembled WGS sequence"/>
</dbReference>
<dbReference type="EMBL" id="JBHSIS010000024">
    <property type="protein sequence ID" value="MFC4858681.1"/>
    <property type="molecule type" value="Genomic_DNA"/>
</dbReference>
<accession>A0ABV9SD93</accession>
<name>A0ABV9SD93_9PSEU</name>
<evidence type="ECO:0000313" key="2">
    <source>
        <dbReference type="Proteomes" id="UP001595859"/>
    </source>
</evidence>
<evidence type="ECO:0000313" key="1">
    <source>
        <dbReference type="EMBL" id="MFC4858681.1"/>
    </source>
</evidence>
<gene>
    <name evidence="1" type="ORF">ACFPCV_34725</name>
</gene>
<protein>
    <submittedName>
        <fullName evidence="1">Uncharacterized protein</fullName>
    </submittedName>
</protein>
<comment type="caution">
    <text evidence="1">The sequence shown here is derived from an EMBL/GenBank/DDBJ whole genome shotgun (WGS) entry which is preliminary data.</text>
</comment>